<protein>
    <recommendedName>
        <fullName evidence="11">Histidine--tRNA ligase</fullName>
        <ecNumber evidence="11">6.1.1.21</ecNumber>
    </recommendedName>
    <alternativeName>
        <fullName evidence="11">Histidyl-tRNA synthetase</fullName>
        <shortName evidence="11">HisRS</shortName>
    </alternativeName>
</protein>
<dbReference type="GO" id="GO:0004821">
    <property type="term" value="F:histidine-tRNA ligase activity"/>
    <property type="evidence" value="ECO:0007669"/>
    <property type="project" value="UniProtKB-UniRule"/>
</dbReference>
<accession>A0AAU6PF53</accession>
<evidence type="ECO:0000256" key="7">
    <source>
        <dbReference type="ARBA" id="ARBA00022840"/>
    </source>
</evidence>
<dbReference type="InterPro" id="IPR004154">
    <property type="entry name" value="Anticodon-bd"/>
</dbReference>
<dbReference type="Gene3D" id="3.30.930.10">
    <property type="entry name" value="Bira Bifunctional Protein, Domain 2"/>
    <property type="match status" value="1"/>
</dbReference>
<dbReference type="PIRSF" id="PIRSF001549">
    <property type="entry name" value="His-tRNA_synth"/>
    <property type="match status" value="1"/>
</dbReference>
<dbReference type="EC" id="6.1.1.21" evidence="11"/>
<evidence type="ECO:0000256" key="2">
    <source>
        <dbReference type="ARBA" id="ARBA00008226"/>
    </source>
</evidence>
<dbReference type="GO" id="GO:0005737">
    <property type="term" value="C:cytoplasm"/>
    <property type="evidence" value="ECO:0007669"/>
    <property type="project" value="UniProtKB-SubCell"/>
</dbReference>
<evidence type="ECO:0000256" key="10">
    <source>
        <dbReference type="ARBA" id="ARBA00047639"/>
    </source>
</evidence>
<proteinExistence type="inferred from homology"/>
<dbReference type="Pfam" id="PF13393">
    <property type="entry name" value="tRNA-synt_His"/>
    <property type="match status" value="1"/>
</dbReference>
<keyword evidence="7 11" id="KW-0067">ATP-binding</keyword>
<comment type="similarity">
    <text evidence="2 11">Belongs to the class-II aminoacyl-tRNA synthetase family.</text>
</comment>
<evidence type="ECO:0000256" key="11">
    <source>
        <dbReference type="HAMAP-Rule" id="MF_00127"/>
    </source>
</evidence>
<name>A0AAU6PF53_9GAMM</name>
<feature type="domain" description="Aminoacyl-transfer RNA synthetases class-II family profile" evidence="13">
    <location>
        <begin position="7"/>
        <end position="378"/>
    </location>
</feature>
<dbReference type="InterPro" id="IPR015807">
    <property type="entry name" value="His-tRNA-ligase"/>
</dbReference>
<dbReference type="InterPro" id="IPR036621">
    <property type="entry name" value="Anticodon-bd_dom_sf"/>
</dbReference>
<evidence type="ECO:0000256" key="9">
    <source>
        <dbReference type="ARBA" id="ARBA00023146"/>
    </source>
</evidence>
<feature type="binding site" evidence="12">
    <location>
        <position position="155"/>
    </location>
    <ligand>
        <name>L-histidine</name>
        <dbReference type="ChEBI" id="CHEBI:57595"/>
    </ligand>
</feature>
<organism evidence="14">
    <name type="scientific">Catillopecten margaritatus gill symbiont</name>
    <dbReference type="NCBI Taxonomy" id="3083288"/>
    <lineage>
        <taxon>Bacteria</taxon>
        <taxon>Pseudomonadati</taxon>
        <taxon>Pseudomonadota</taxon>
        <taxon>Gammaproteobacteria</taxon>
        <taxon>sulfur-oxidizing symbionts</taxon>
    </lineage>
</organism>
<dbReference type="Gene3D" id="3.40.50.800">
    <property type="entry name" value="Anticodon-binding domain"/>
    <property type="match status" value="1"/>
</dbReference>
<dbReference type="AlphaFoldDB" id="A0AAU6PF53"/>
<dbReference type="SUPFAM" id="SSF52954">
    <property type="entry name" value="Class II aaRS ABD-related"/>
    <property type="match status" value="1"/>
</dbReference>
<keyword evidence="5 11" id="KW-0436">Ligase</keyword>
<evidence type="ECO:0000256" key="8">
    <source>
        <dbReference type="ARBA" id="ARBA00022917"/>
    </source>
</evidence>
<feature type="binding site" evidence="12">
    <location>
        <begin position="107"/>
        <end position="109"/>
    </location>
    <ligand>
        <name>L-histidine</name>
        <dbReference type="ChEBI" id="CHEBI:57595"/>
    </ligand>
</feature>
<comment type="subcellular location">
    <subcellularLocation>
        <location evidence="1 11">Cytoplasm</location>
    </subcellularLocation>
</comment>
<dbReference type="NCBIfam" id="TIGR00442">
    <property type="entry name" value="hisS"/>
    <property type="match status" value="1"/>
</dbReference>
<keyword evidence="8 11" id="KW-0648">Protein biosynthesis</keyword>
<feature type="binding site" evidence="12">
    <location>
        <position position="282"/>
    </location>
    <ligand>
        <name>L-histidine</name>
        <dbReference type="ChEBI" id="CHEBI:57595"/>
    </ligand>
</feature>
<dbReference type="EMBL" id="CP138327">
    <property type="protein sequence ID" value="WXT99404.1"/>
    <property type="molecule type" value="Genomic_DNA"/>
</dbReference>
<gene>
    <name evidence="11 14" type="primary">hisS</name>
    <name evidence="14" type="ORF">Ctma_0101</name>
</gene>
<dbReference type="InterPro" id="IPR004516">
    <property type="entry name" value="HisRS/HisZ"/>
</dbReference>
<keyword evidence="4 11" id="KW-0963">Cytoplasm</keyword>
<evidence type="ECO:0000313" key="14">
    <source>
        <dbReference type="EMBL" id="WXT99404.1"/>
    </source>
</evidence>
<evidence type="ECO:0000256" key="3">
    <source>
        <dbReference type="ARBA" id="ARBA00011738"/>
    </source>
</evidence>
<sequence>MMRIYRLFLAMSGKINAILYFPILMSNKINAIRGMNDLLPKDSALWLSLEKTIFELFISYGFKNLRTPVVEKTDTFHRAIGKATDIVEKEMYTWEDSNGDLLSLRPENTAGVVRCMIEHNLPREGIQKVFYQGAMFRHERPQKGRYRQFHQIGAEVFGADNAKIDAELIAMTHSLWQNLGLKNVQLEINTLGSAEARANYREVLVAYFTVHKDQLDEDSTRRLTTNPLRILDSKNEDLQMLIEAAPKLMDHLDAESAQHFEEFKGYLDCLDIPYIINTRLVRGLDYYNRTVFEWTTTDLGAQGTICAGGRYDGLVEQMGGKACPAVGFALGLERLILLLEEQGLSIGKEVKSIYMVALGDKAQRKSMQIAEQIHQALPEVTLYNDITMGSFKSQFKKADKANADFAIILGEEEINNNQVAIKPLKGQGEQQNMSLEDAIHYFRG</sequence>
<reference evidence="14" key="1">
    <citation type="submission" date="2023-10" db="EMBL/GenBank/DDBJ databases">
        <title>The first scallop-associated chemosynthetic bacterial symbiont.</title>
        <authorList>
            <person name="Lin Y.-T."/>
            <person name="Sun J."/>
            <person name="Ip J.C.-H."/>
            <person name="He X."/>
            <person name="Gao Z.-M."/>
            <person name="Perez M."/>
            <person name="Xu T."/>
            <person name="Qian P.-Y."/>
            <person name="Qiu J.-W."/>
        </authorList>
    </citation>
    <scope>NUCLEOTIDE SEQUENCE</scope>
    <source>
        <strain evidence="14">Gill1</strain>
    </source>
</reference>
<dbReference type="FunFam" id="3.30.930.10:FF:000005">
    <property type="entry name" value="Histidine--tRNA ligase"/>
    <property type="match status" value="1"/>
</dbReference>
<dbReference type="Pfam" id="PF03129">
    <property type="entry name" value="HGTP_anticodon"/>
    <property type="match status" value="1"/>
</dbReference>
<dbReference type="HAMAP" id="MF_00127">
    <property type="entry name" value="His_tRNA_synth"/>
    <property type="match status" value="1"/>
</dbReference>
<evidence type="ECO:0000256" key="6">
    <source>
        <dbReference type="ARBA" id="ARBA00022741"/>
    </source>
</evidence>
<dbReference type="CDD" id="cd00773">
    <property type="entry name" value="HisRS-like_core"/>
    <property type="match status" value="1"/>
</dbReference>
<keyword evidence="6 11" id="KW-0547">Nucleotide-binding</keyword>
<feature type="binding site" evidence="12">
    <location>
        <position position="151"/>
    </location>
    <ligand>
        <name>L-histidine</name>
        <dbReference type="ChEBI" id="CHEBI:57595"/>
    </ligand>
</feature>
<evidence type="ECO:0000256" key="12">
    <source>
        <dbReference type="PIRSR" id="PIRSR001549-1"/>
    </source>
</evidence>
<dbReference type="InterPro" id="IPR041715">
    <property type="entry name" value="HisRS-like_core"/>
</dbReference>
<feature type="binding site" evidence="12">
    <location>
        <begin position="286"/>
        <end position="287"/>
    </location>
    <ligand>
        <name>L-histidine</name>
        <dbReference type="ChEBI" id="CHEBI:57595"/>
    </ligand>
</feature>
<dbReference type="GO" id="GO:0005524">
    <property type="term" value="F:ATP binding"/>
    <property type="evidence" value="ECO:0007669"/>
    <property type="project" value="UniProtKB-UniRule"/>
</dbReference>
<dbReference type="PANTHER" id="PTHR43707:SF1">
    <property type="entry name" value="HISTIDINE--TRNA LIGASE, MITOCHONDRIAL-RELATED"/>
    <property type="match status" value="1"/>
</dbReference>
<comment type="catalytic activity">
    <reaction evidence="10 11">
        <text>tRNA(His) + L-histidine + ATP = L-histidyl-tRNA(His) + AMP + diphosphate + H(+)</text>
        <dbReference type="Rhea" id="RHEA:17313"/>
        <dbReference type="Rhea" id="RHEA-COMP:9665"/>
        <dbReference type="Rhea" id="RHEA-COMP:9689"/>
        <dbReference type="ChEBI" id="CHEBI:15378"/>
        <dbReference type="ChEBI" id="CHEBI:30616"/>
        <dbReference type="ChEBI" id="CHEBI:33019"/>
        <dbReference type="ChEBI" id="CHEBI:57595"/>
        <dbReference type="ChEBI" id="CHEBI:78442"/>
        <dbReference type="ChEBI" id="CHEBI:78527"/>
        <dbReference type="ChEBI" id="CHEBI:456215"/>
        <dbReference type="EC" id="6.1.1.21"/>
    </reaction>
</comment>
<comment type="subunit">
    <text evidence="3 11">Homodimer.</text>
</comment>
<evidence type="ECO:0000256" key="4">
    <source>
        <dbReference type="ARBA" id="ARBA00022490"/>
    </source>
</evidence>
<evidence type="ECO:0000259" key="13">
    <source>
        <dbReference type="PROSITE" id="PS50862"/>
    </source>
</evidence>
<dbReference type="PANTHER" id="PTHR43707">
    <property type="entry name" value="HISTIDYL-TRNA SYNTHETASE"/>
    <property type="match status" value="1"/>
</dbReference>
<keyword evidence="9 11" id="KW-0030">Aminoacyl-tRNA synthetase</keyword>
<dbReference type="InterPro" id="IPR006195">
    <property type="entry name" value="aa-tRNA-synth_II"/>
</dbReference>
<dbReference type="PROSITE" id="PS50862">
    <property type="entry name" value="AA_TRNA_LIGASE_II"/>
    <property type="match status" value="1"/>
</dbReference>
<feature type="binding site" evidence="12">
    <location>
        <position position="137"/>
    </location>
    <ligand>
        <name>L-histidine</name>
        <dbReference type="ChEBI" id="CHEBI:57595"/>
    </ligand>
</feature>
<evidence type="ECO:0000256" key="1">
    <source>
        <dbReference type="ARBA" id="ARBA00004496"/>
    </source>
</evidence>
<dbReference type="SUPFAM" id="SSF55681">
    <property type="entry name" value="Class II aaRS and biotin synthetases"/>
    <property type="match status" value="1"/>
</dbReference>
<dbReference type="GO" id="GO:0006427">
    <property type="term" value="P:histidyl-tRNA aminoacylation"/>
    <property type="evidence" value="ECO:0007669"/>
    <property type="project" value="UniProtKB-UniRule"/>
</dbReference>
<evidence type="ECO:0000256" key="5">
    <source>
        <dbReference type="ARBA" id="ARBA00022598"/>
    </source>
</evidence>
<dbReference type="InterPro" id="IPR045864">
    <property type="entry name" value="aa-tRNA-synth_II/BPL/LPL"/>
</dbReference>